<dbReference type="Proteomes" id="UP000245768">
    <property type="component" value="Unassembled WGS sequence"/>
</dbReference>
<dbReference type="InParanoid" id="A0A316YFN7"/>
<evidence type="ECO:0000313" key="2">
    <source>
        <dbReference type="EMBL" id="PWN87992.1"/>
    </source>
</evidence>
<gene>
    <name evidence="2" type="ORF">FA10DRAFT_269245</name>
</gene>
<protein>
    <recommendedName>
        <fullName evidence="1">SnoaL-like domain-containing protein</fullName>
    </recommendedName>
</protein>
<reference evidence="2 3" key="1">
    <citation type="journal article" date="2018" name="Mol. Biol. Evol.">
        <title>Broad Genomic Sampling Reveals a Smut Pathogenic Ancestry of the Fungal Clade Ustilaginomycotina.</title>
        <authorList>
            <person name="Kijpornyongpan T."/>
            <person name="Mondo S.J."/>
            <person name="Barry K."/>
            <person name="Sandor L."/>
            <person name="Lee J."/>
            <person name="Lipzen A."/>
            <person name="Pangilinan J."/>
            <person name="LaButti K."/>
            <person name="Hainaut M."/>
            <person name="Henrissat B."/>
            <person name="Grigoriev I.V."/>
            <person name="Spatafora J.W."/>
            <person name="Aime M.C."/>
        </authorList>
    </citation>
    <scope>NUCLEOTIDE SEQUENCE [LARGE SCALE GENOMIC DNA]</scope>
    <source>
        <strain evidence="2 3">MCA 4198</strain>
    </source>
</reference>
<dbReference type="InterPro" id="IPR037401">
    <property type="entry name" value="SnoaL-like"/>
</dbReference>
<dbReference type="STRING" id="215250.A0A316YFN7"/>
<dbReference type="Gene3D" id="3.10.450.50">
    <property type="match status" value="1"/>
</dbReference>
<sequence>MSKTPIHLAGLSEREAITDALNRTLLAYDLNDVALLESALTRDIVFEINGQVTEGIEAIKTGNFAFVGPMNTGHVLGNVRIDHQEGAKTASVGACALANHFRPGTGLDKDAPYFMAFSLYDADAVKQSDGLWKIKRWKLSILWSTGDPSVLGL</sequence>
<accession>A0A316YFN7</accession>
<evidence type="ECO:0000259" key="1">
    <source>
        <dbReference type="Pfam" id="PF13577"/>
    </source>
</evidence>
<dbReference type="SUPFAM" id="SSF54427">
    <property type="entry name" value="NTF2-like"/>
    <property type="match status" value="1"/>
</dbReference>
<dbReference type="InterPro" id="IPR032710">
    <property type="entry name" value="NTF2-like_dom_sf"/>
</dbReference>
<proteinExistence type="predicted"/>
<dbReference type="GeneID" id="37044592"/>
<keyword evidence="3" id="KW-1185">Reference proteome</keyword>
<dbReference type="RefSeq" id="XP_025375190.1">
    <property type="nucleotide sequence ID" value="XM_025522676.1"/>
</dbReference>
<feature type="domain" description="SnoaL-like" evidence="1">
    <location>
        <begin position="11"/>
        <end position="138"/>
    </location>
</feature>
<dbReference type="AlphaFoldDB" id="A0A316YFN7"/>
<evidence type="ECO:0000313" key="3">
    <source>
        <dbReference type="Proteomes" id="UP000245768"/>
    </source>
</evidence>
<dbReference type="EMBL" id="KZ819639">
    <property type="protein sequence ID" value="PWN87992.1"/>
    <property type="molecule type" value="Genomic_DNA"/>
</dbReference>
<dbReference type="OrthoDB" id="2148716at2759"/>
<name>A0A316YFN7_9BASI</name>
<dbReference type="Pfam" id="PF13577">
    <property type="entry name" value="SnoaL_4"/>
    <property type="match status" value="1"/>
</dbReference>
<organism evidence="2 3">
    <name type="scientific">Acaromyces ingoldii</name>
    <dbReference type="NCBI Taxonomy" id="215250"/>
    <lineage>
        <taxon>Eukaryota</taxon>
        <taxon>Fungi</taxon>
        <taxon>Dikarya</taxon>
        <taxon>Basidiomycota</taxon>
        <taxon>Ustilaginomycotina</taxon>
        <taxon>Exobasidiomycetes</taxon>
        <taxon>Exobasidiales</taxon>
        <taxon>Cryptobasidiaceae</taxon>
        <taxon>Acaromyces</taxon>
    </lineage>
</organism>